<accession>A0A0D6L4J9</accession>
<sequence>MFRSRSVSQDVAQPARAVSMSTPTRAFSVPKRTANSERDKSSSSSGTSSLRRDSPVRDDQSDSQADDDTLSAAVSPNRGVQRRIVNRHLNAKPSYQSQPKMEWELSSVDNDSPENEIDSDTGM</sequence>
<evidence type="ECO:0000313" key="2">
    <source>
        <dbReference type="EMBL" id="EPB65889.1"/>
    </source>
</evidence>
<evidence type="ECO:0000313" key="3">
    <source>
        <dbReference type="Proteomes" id="UP000054495"/>
    </source>
</evidence>
<dbReference type="EMBL" id="KE126889">
    <property type="protein sequence ID" value="EPB65889.1"/>
    <property type="molecule type" value="Genomic_DNA"/>
</dbReference>
<organism evidence="2 3">
    <name type="scientific">Ancylostoma ceylanicum</name>
    <dbReference type="NCBI Taxonomy" id="53326"/>
    <lineage>
        <taxon>Eukaryota</taxon>
        <taxon>Metazoa</taxon>
        <taxon>Ecdysozoa</taxon>
        <taxon>Nematoda</taxon>
        <taxon>Chromadorea</taxon>
        <taxon>Rhabditida</taxon>
        <taxon>Rhabditina</taxon>
        <taxon>Rhabditomorpha</taxon>
        <taxon>Strongyloidea</taxon>
        <taxon>Ancylostomatidae</taxon>
        <taxon>Ancylostomatinae</taxon>
        <taxon>Ancylostoma</taxon>
    </lineage>
</organism>
<name>A0A0D6L4J9_9BILA</name>
<keyword evidence="3" id="KW-1185">Reference proteome</keyword>
<feature type="compositionally biased region" description="Acidic residues" evidence="1">
    <location>
        <begin position="111"/>
        <end position="123"/>
    </location>
</feature>
<proteinExistence type="predicted"/>
<dbReference type="Proteomes" id="UP000054495">
    <property type="component" value="Unassembled WGS sequence"/>
</dbReference>
<feature type="compositionally biased region" description="Basic residues" evidence="1">
    <location>
        <begin position="80"/>
        <end position="90"/>
    </location>
</feature>
<protein>
    <submittedName>
        <fullName evidence="2">Uncharacterized protein</fullName>
    </submittedName>
</protein>
<feature type="non-terminal residue" evidence="2">
    <location>
        <position position="123"/>
    </location>
</feature>
<feature type="compositionally biased region" description="Polar residues" evidence="1">
    <location>
        <begin position="1"/>
        <end position="11"/>
    </location>
</feature>
<feature type="region of interest" description="Disordered" evidence="1">
    <location>
        <begin position="1"/>
        <end position="123"/>
    </location>
</feature>
<dbReference type="AlphaFoldDB" id="A0A0D6L4J9"/>
<evidence type="ECO:0000256" key="1">
    <source>
        <dbReference type="SAM" id="MobiDB-lite"/>
    </source>
</evidence>
<feature type="compositionally biased region" description="Basic and acidic residues" evidence="1">
    <location>
        <begin position="50"/>
        <end position="60"/>
    </location>
</feature>
<gene>
    <name evidence="2" type="ORF">ANCCEY_15032</name>
</gene>
<reference evidence="2 3" key="1">
    <citation type="submission" date="2013-05" db="EMBL/GenBank/DDBJ databases">
        <title>Draft genome of the parasitic nematode Anyclostoma ceylanicum.</title>
        <authorList>
            <person name="Mitreva M."/>
        </authorList>
    </citation>
    <scope>NUCLEOTIDE SEQUENCE [LARGE SCALE GENOMIC DNA]</scope>
</reference>